<evidence type="ECO:0000256" key="9">
    <source>
        <dbReference type="SAM" id="MobiDB-lite"/>
    </source>
</evidence>
<dbReference type="FunFam" id="3.30.160.60:FF:000340">
    <property type="entry name" value="zinc finger protein 473 isoform X1"/>
    <property type="match status" value="1"/>
</dbReference>
<feature type="compositionally biased region" description="Basic and acidic residues" evidence="9">
    <location>
        <begin position="134"/>
        <end position="158"/>
    </location>
</feature>
<evidence type="ECO:0000256" key="3">
    <source>
        <dbReference type="ARBA" id="ARBA00022737"/>
    </source>
</evidence>
<dbReference type="SUPFAM" id="SSF57667">
    <property type="entry name" value="beta-beta-alpha zinc fingers"/>
    <property type="match status" value="2"/>
</dbReference>
<dbReference type="PANTHER" id="PTHR24404:SF111">
    <property type="entry name" value="GASTRULA ZINC FINGER PROTEIN XLCGF49.1-LIKE-RELATED"/>
    <property type="match status" value="1"/>
</dbReference>
<feature type="domain" description="C2H2-type" evidence="10">
    <location>
        <begin position="281"/>
        <end position="308"/>
    </location>
</feature>
<keyword evidence="12" id="KW-1185">Reference proteome</keyword>
<evidence type="ECO:0000256" key="5">
    <source>
        <dbReference type="ARBA" id="ARBA00022833"/>
    </source>
</evidence>
<dbReference type="GO" id="GO:0000978">
    <property type="term" value="F:RNA polymerase II cis-regulatory region sequence-specific DNA binding"/>
    <property type="evidence" value="ECO:0007669"/>
    <property type="project" value="TreeGrafter"/>
</dbReference>
<dbReference type="AlphaFoldDB" id="A0A672I775"/>
<evidence type="ECO:0000256" key="2">
    <source>
        <dbReference type="ARBA" id="ARBA00022723"/>
    </source>
</evidence>
<reference evidence="11" key="2">
    <citation type="submission" date="2025-09" db="UniProtKB">
        <authorList>
            <consortium name="Ensembl"/>
        </authorList>
    </citation>
    <scope>IDENTIFICATION</scope>
</reference>
<name>A0A672I775_SALFA</name>
<evidence type="ECO:0000256" key="8">
    <source>
        <dbReference type="PROSITE-ProRule" id="PRU00042"/>
    </source>
</evidence>
<feature type="compositionally biased region" description="Polar residues" evidence="9">
    <location>
        <begin position="1"/>
        <end position="10"/>
    </location>
</feature>
<dbReference type="Pfam" id="PF00096">
    <property type="entry name" value="zf-C2H2"/>
    <property type="match status" value="2"/>
</dbReference>
<sequence length="399" mass="46616">MGNQKTSSSLEQEEHEAPHIKEEEDVVEATVADGEGDDSHHSVRDLTIQSLTAAAEEIFTLFQQTVVQYEEEIGRQRRMLEIDWNPQIRLHRTELQQDHDCRQEQLFKQETNYCLEQDDKEPPQIKEEEPEPPQIKEEEPGLLQFKEEQEEPKSSQIEEHEELSTSQRGEEFILKFKSETLKVPSVEDHSDLSEPEVPETERFLSQDSEVHHEKRHMDSESTPNAKLKKLKVFHRNSVNNFDVSEKQAECEKLLCEETCEKTDHEKHQLCPKVRVVTDEKILYETCGKSFSQPSRLLVHKRSRRGERREPHFCETCGKIFRFHSYLLRHMTVHTGERPHSCETCGKSFGQQSSLLRHVKIHTGEKRPRVANRENRDMSRCSGLVLRPQGPVFTFFVLPC</sequence>
<dbReference type="PANTHER" id="PTHR24404">
    <property type="entry name" value="ZINC FINGER PROTEIN"/>
    <property type="match status" value="1"/>
</dbReference>
<dbReference type="Proteomes" id="UP000472267">
    <property type="component" value="Unassembled WGS sequence"/>
</dbReference>
<evidence type="ECO:0000256" key="7">
    <source>
        <dbReference type="ARBA" id="ARBA00023242"/>
    </source>
</evidence>
<dbReference type="GO" id="GO:0003700">
    <property type="term" value="F:DNA-binding transcription factor activity"/>
    <property type="evidence" value="ECO:0007669"/>
    <property type="project" value="TreeGrafter"/>
</dbReference>
<dbReference type="PROSITE" id="PS00028">
    <property type="entry name" value="ZINC_FINGER_C2H2_1"/>
    <property type="match status" value="2"/>
</dbReference>
<dbReference type="GO" id="GO:0006357">
    <property type="term" value="P:regulation of transcription by RNA polymerase II"/>
    <property type="evidence" value="ECO:0007669"/>
    <property type="project" value="TreeGrafter"/>
</dbReference>
<organism evidence="11 12">
    <name type="scientific">Salarias fasciatus</name>
    <name type="common">Jewelled blenny</name>
    <name type="synonym">Blennius fasciatus</name>
    <dbReference type="NCBI Taxonomy" id="181472"/>
    <lineage>
        <taxon>Eukaryota</taxon>
        <taxon>Metazoa</taxon>
        <taxon>Chordata</taxon>
        <taxon>Craniata</taxon>
        <taxon>Vertebrata</taxon>
        <taxon>Euteleostomi</taxon>
        <taxon>Actinopterygii</taxon>
        <taxon>Neopterygii</taxon>
        <taxon>Teleostei</taxon>
        <taxon>Neoteleostei</taxon>
        <taxon>Acanthomorphata</taxon>
        <taxon>Ovalentaria</taxon>
        <taxon>Blenniimorphae</taxon>
        <taxon>Blenniiformes</taxon>
        <taxon>Blennioidei</taxon>
        <taxon>Blenniidae</taxon>
        <taxon>Salariinae</taxon>
        <taxon>Salarias</taxon>
    </lineage>
</organism>
<feature type="region of interest" description="Disordered" evidence="9">
    <location>
        <begin position="115"/>
        <end position="170"/>
    </location>
</feature>
<feature type="domain" description="C2H2-type" evidence="10">
    <location>
        <begin position="311"/>
        <end position="338"/>
    </location>
</feature>
<dbReference type="InParanoid" id="A0A672I775"/>
<keyword evidence="3" id="KW-0677">Repeat</keyword>
<dbReference type="SMART" id="SM00355">
    <property type="entry name" value="ZnF_C2H2"/>
    <property type="match status" value="2"/>
</dbReference>
<comment type="subcellular location">
    <subcellularLocation>
        <location evidence="1">Nucleus</location>
    </subcellularLocation>
</comment>
<dbReference type="GO" id="GO:0008270">
    <property type="term" value="F:zinc ion binding"/>
    <property type="evidence" value="ECO:0007669"/>
    <property type="project" value="UniProtKB-KW"/>
</dbReference>
<keyword evidence="7" id="KW-0539">Nucleus</keyword>
<keyword evidence="4 8" id="KW-0863">Zinc-finger</keyword>
<dbReference type="InterPro" id="IPR036236">
    <property type="entry name" value="Znf_C2H2_sf"/>
</dbReference>
<feature type="domain" description="C2H2-type" evidence="10">
    <location>
        <begin position="339"/>
        <end position="366"/>
    </location>
</feature>
<dbReference type="PROSITE" id="PS50157">
    <property type="entry name" value="ZINC_FINGER_C2H2_2"/>
    <property type="match status" value="3"/>
</dbReference>
<keyword evidence="5" id="KW-0862">Zinc</keyword>
<evidence type="ECO:0000256" key="4">
    <source>
        <dbReference type="ARBA" id="ARBA00022771"/>
    </source>
</evidence>
<evidence type="ECO:0000259" key="10">
    <source>
        <dbReference type="PROSITE" id="PS50157"/>
    </source>
</evidence>
<dbReference type="FunFam" id="3.30.160.60:FF:000912">
    <property type="entry name" value="Zinc finger protein 660"/>
    <property type="match status" value="1"/>
</dbReference>
<reference evidence="11" key="1">
    <citation type="submission" date="2025-08" db="UniProtKB">
        <authorList>
            <consortium name="Ensembl"/>
        </authorList>
    </citation>
    <scope>IDENTIFICATION</scope>
</reference>
<keyword evidence="2" id="KW-0479">Metal-binding</keyword>
<feature type="region of interest" description="Disordered" evidence="9">
    <location>
        <begin position="1"/>
        <end position="24"/>
    </location>
</feature>
<evidence type="ECO:0000313" key="11">
    <source>
        <dbReference type="Ensembl" id="ENSSFAP00005037037.1"/>
    </source>
</evidence>
<proteinExistence type="predicted"/>
<dbReference type="InterPro" id="IPR050589">
    <property type="entry name" value="Ikaros_C2H2-ZF"/>
</dbReference>
<accession>A0A672I775</accession>
<dbReference type="Ensembl" id="ENSSFAT00005038424.1">
    <property type="protein sequence ID" value="ENSSFAP00005037037.1"/>
    <property type="gene ID" value="ENSSFAG00005018646.1"/>
</dbReference>
<dbReference type="GO" id="GO:0005634">
    <property type="term" value="C:nucleus"/>
    <property type="evidence" value="ECO:0007669"/>
    <property type="project" value="UniProtKB-SubCell"/>
</dbReference>
<evidence type="ECO:0000313" key="12">
    <source>
        <dbReference type="Proteomes" id="UP000472267"/>
    </source>
</evidence>
<evidence type="ECO:0000256" key="1">
    <source>
        <dbReference type="ARBA" id="ARBA00004123"/>
    </source>
</evidence>
<keyword evidence="6" id="KW-0238">DNA-binding</keyword>
<evidence type="ECO:0000256" key="6">
    <source>
        <dbReference type="ARBA" id="ARBA00023125"/>
    </source>
</evidence>
<protein>
    <recommendedName>
        <fullName evidence="10">C2H2-type domain-containing protein</fullName>
    </recommendedName>
</protein>
<dbReference type="InterPro" id="IPR013087">
    <property type="entry name" value="Znf_C2H2_type"/>
</dbReference>
<dbReference type="Gene3D" id="3.30.160.60">
    <property type="entry name" value="Classic Zinc Finger"/>
    <property type="match status" value="3"/>
</dbReference>